<feature type="region of interest" description="Disordered" evidence="1">
    <location>
        <begin position="256"/>
        <end position="282"/>
    </location>
</feature>
<dbReference type="EMBL" id="JBEDUW010000002">
    <property type="protein sequence ID" value="KAK9943336.1"/>
    <property type="molecule type" value="Genomic_DNA"/>
</dbReference>
<comment type="caution">
    <text evidence="2">The sequence shown here is derived from an EMBL/GenBank/DDBJ whole genome shotgun (WGS) entry which is preliminary data.</text>
</comment>
<dbReference type="AlphaFoldDB" id="A0AAW1Y260"/>
<feature type="compositionally biased region" description="Basic residues" evidence="1">
    <location>
        <begin position="42"/>
        <end position="51"/>
    </location>
</feature>
<evidence type="ECO:0000256" key="1">
    <source>
        <dbReference type="SAM" id="MobiDB-lite"/>
    </source>
</evidence>
<evidence type="ECO:0000313" key="3">
    <source>
        <dbReference type="Proteomes" id="UP001457282"/>
    </source>
</evidence>
<evidence type="ECO:0000313" key="2">
    <source>
        <dbReference type="EMBL" id="KAK9943336.1"/>
    </source>
</evidence>
<sequence>MTVLGNVFLAGSFQVELKKLRFELKLKLITNISYKMGEQTAKKRREGKKRGEHAEEKQRKGRRNKSRRSVAEKGDPEFYNVPKFHREYLNQIQGRGDDWKKSIARRKINQMTPQVTVFFHKLPATSTKRTGHRVSFVIGYAPAICAMSKPSLGGRQGKAAMKVVKTQVHKAPSKNAMRNQRKRAARAQRKKDAQAQTIEAILAEIAQCAPTPAEVTKDKEAHVTSLTTKTSLSAHFMVGTIPIYLPATESVMVTSTLEDETKSQSSHQLSQESTETSIEEEVDPKKIAEEIAESLQTPQKLPGRPKGSKNREYPVFRNDSYPGPITRTRAQKMSREVFESTSSVDGTSWNDNPLFEVPIGSEKWSDTLIAQVQQFQDSPQVLMSQLQDAKTSGSEDSGDAQVFVTSPSNPEEQMQELQRRINQIEREAAQRLSQFERETAQRQEIEAKMRADAEAEATRKLAEKKRK</sequence>
<feature type="region of interest" description="Disordered" evidence="1">
    <location>
        <begin position="294"/>
        <end position="326"/>
    </location>
</feature>
<organism evidence="2 3">
    <name type="scientific">Rubus argutus</name>
    <name type="common">Southern blackberry</name>
    <dbReference type="NCBI Taxonomy" id="59490"/>
    <lineage>
        <taxon>Eukaryota</taxon>
        <taxon>Viridiplantae</taxon>
        <taxon>Streptophyta</taxon>
        <taxon>Embryophyta</taxon>
        <taxon>Tracheophyta</taxon>
        <taxon>Spermatophyta</taxon>
        <taxon>Magnoliopsida</taxon>
        <taxon>eudicotyledons</taxon>
        <taxon>Gunneridae</taxon>
        <taxon>Pentapetalae</taxon>
        <taxon>rosids</taxon>
        <taxon>fabids</taxon>
        <taxon>Rosales</taxon>
        <taxon>Rosaceae</taxon>
        <taxon>Rosoideae</taxon>
        <taxon>Rosoideae incertae sedis</taxon>
        <taxon>Rubus</taxon>
    </lineage>
</organism>
<feature type="region of interest" description="Disordered" evidence="1">
    <location>
        <begin position="38"/>
        <end position="76"/>
    </location>
</feature>
<feature type="compositionally biased region" description="Polar residues" evidence="1">
    <location>
        <begin position="386"/>
        <end position="395"/>
    </location>
</feature>
<feature type="region of interest" description="Disordered" evidence="1">
    <location>
        <begin position="432"/>
        <end position="467"/>
    </location>
</feature>
<accession>A0AAW1Y260</accession>
<proteinExistence type="predicted"/>
<protein>
    <submittedName>
        <fullName evidence="2">Uncharacterized protein</fullName>
    </submittedName>
</protein>
<feature type="compositionally biased region" description="Basic and acidic residues" evidence="1">
    <location>
        <begin position="432"/>
        <end position="461"/>
    </location>
</feature>
<feature type="compositionally biased region" description="Basic residues" evidence="1">
    <location>
        <begin position="179"/>
        <end position="189"/>
    </location>
</feature>
<feature type="region of interest" description="Disordered" evidence="1">
    <location>
        <begin position="168"/>
        <end position="191"/>
    </location>
</feature>
<feature type="region of interest" description="Disordered" evidence="1">
    <location>
        <begin position="386"/>
        <end position="418"/>
    </location>
</feature>
<keyword evidence="3" id="KW-1185">Reference proteome</keyword>
<feature type="compositionally biased region" description="Polar residues" evidence="1">
    <location>
        <begin position="403"/>
        <end position="416"/>
    </location>
</feature>
<reference evidence="2 3" key="1">
    <citation type="journal article" date="2023" name="G3 (Bethesda)">
        <title>A chromosome-length genome assembly and annotation of blackberry (Rubus argutus, cv. 'Hillquist').</title>
        <authorList>
            <person name="Bruna T."/>
            <person name="Aryal R."/>
            <person name="Dudchenko O."/>
            <person name="Sargent D.J."/>
            <person name="Mead D."/>
            <person name="Buti M."/>
            <person name="Cavallini A."/>
            <person name="Hytonen T."/>
            <person name="Andres J."/>
            <person name="Pham M."/>
            <person name="Weisz D."/>
            <person name="Mascagni F."/>
            <person name="Usai G."/>
            <person name="Natali L."/>
            <person name="Bassil N."/>
            <person name="Fernandez G.E."/>
            <person name="Lomsadze A."/>
            <person name="Armour M."/>
            <person name="Olukolu B."/>
            <person name="Poorten T."/>
            <person name="Britton C."/>
            <person name="Davik J."/>
            <person name="Ashrafi H."/>
            <person name="Aiden E.L."/>
            <person name="Borodovsky M."/>
            <person name="Worthington M."/>
        </authorList>
    </citation>
    <scope>NUCLEOTIDE SEQUENCE [LARGE SCALE GENOMIC DNA]</scope>
    <source>
        <strain evidence="2">PI 553951</strain>
    </source>
</reference>
<gene>
    <name evidence="2" type="ORF">M0R45_008946</name>
</gene>
<feature type="compositionally biased region" description="Basic residues" evidence="1">
    <location>
        <begin position="59"/>
        <end position="68"/>
    </location>
</feature>
<name>A0AAW1Y260_RUBAR</name>
<dbReference type="Proteomes" id="UP001457282">
    <property type="component" value="Unassembled WGS sequence"/>
</dbReference>